<feature type="transmembrane region" description="Helical" evidence="1">
    <location>
        <begin position="88"/>
        <end position="109"/>
    </location>
</feature>
<gene>
    <name evidence="2" type="ORF">PGO_001470</name>
</gene>
<evidence type="ECO:0000256" key="1">
    <source>
        <dbReference type="SAM" id="Phobius"/>
    </source>
</evidence>
<keyword evidence="3" id="KW-1185">Reference proteome</keyword>
<evidence type="ECO:0000313" key="2">
    <source>
        <dbReference type="EMBL" id="GAW84168.1"/>
    </source>
</evidence>
<keyword evidence="1" id="KW-0812">Transmembrane</keyword>
<dbReference type="GeneID" id="39744976"/>
<organism evidence="2 3">
    <name type="scientific">Plasmodium gonderi</name>
    <dbReference type="NCBI Taxonomy" id="77519"/>
    <lineage>
        <taxon>Eukaryota</taxon>
        <taxon>Sar</taxon>
        <taxon>Alveolata</taxon>
        <taxon>Apicomplexa</taxon>
        <taxon>Aconoidasida</taxon>
        <taxon>Haemosporida</taxon>
        <taxon>Plasmodiidae</taxon>
        <taxon>Plasmodium</taxon>
        <taxon>Plasmodium (Plasmodium)</taxon>
    </lineage>
</organism>
<dbReference type="RefSeq" id="XP_028546757.1">
    <property type="nucleotide sequence ID" value="XM_028690956.1"/>
</dbReference>
<comment type="caution">
    <text evidence="2">The sequence shown here is derived from an EMBL/GenBank/DDBJ whole genome shotgun (WGS) entry which is preliminary data.</text>
</comment>
<protein>
    <submittedName>
        <fullName evidence="2">Uncharacterized protein</fullName>
    </submittedName>
</protein>
<keyword evidence="1" id="KW-0472">Membrane</keyword>
<name>A0A1Y1JRT1_PLAGO</name>
<accession>A0A1Y1JRT1</accession>
<dbReference type="Proteomes" id="UP000195521">
    <property type="component" value="Unassembled WGS sequence"/>
</dbReference>
<reference evidence="3" key="1">
    <citation type="submission" date="2017-04" db="EMBL/GenBank/DDBJ databases">
        <title>Plasmodium gonderi genome.</title>
        <authorList>
            <person name="Arisue N."/>
            <person name="Honma H."/>
            <person name="Kawai S."/>
            <person name="Tougan T."/>
            <person name="Tanabe K."/>
            <person name="Horii T."/>
        </authorList>
    </citation>
    <scope>NUCLEOTIDE SEQUENCE [LARGE SCALE GENOMIC DNA]</scope>
    <source>
        <strain evidence="3">ATCC 30045</strain>
    </source>
</reference>
<keyword evidence="1" id="KW-1133">Transmembrane helix</keyword>
<evidence type="ECO:0000313" key="3">
    <source>
        <dbReference type="Proteomes" id="UP000195521"/>
    </source>
</evidence>
<proteinExistence type="predicted"/>
<dbReference type="AlphaFoldDB" id="A0A1Y1JRT1"/>
<dbReference type="EMBL" id="BDQF01000151">
    <property type="protein sequence ID" value="GAW84168.1"/>
    <property type="molecule type" value="Genomic_DNA"/>
</dbReference>
<sequence length="121" mass="13923">MDITIITTIVVMTGMVGLNGYDGGNNCCVSSTHVIFFSHILYRSLTIFTAIQKSMSLICLHISLYCIHKAEHFLTHLHFFESTNSSTFSLFFYFVFISYISLSFFWFIYCNVLYPSQVPNL</sequence>